<dbReference type="EMBL" id="FP929003">
    <property type="protein sequence ID" value="CBK42771.1"/>
    <property type="molecule type" value="Genomic_DNA"/>
</dbReference>
<dbReference type="STRING" id="330214.NIDE3075"/>
<dbReference type="Proteomes" id="UP000001660">
    <property type="component" value="Chromosome"/>
</dbReference>
<evidence type="ECO:0000313" key="1">
    <source>
        <dbReference type="EMBL" id="CBK42771.1"/>
    </source>
</evidence>
<keyword evidence="2" id="KW-1185">Reference proteome</keyword>
<gene>
    <name evidence="1" type="ORF">NIDE3075</name>
</gene>
<name>D8PHN4_9BACT</name>
<sequence>MSRVSIVVHWNGPRASLGIPAEYLDFTHTPSIDCPMLFFVMFFEAIGALARPRLRWPFCLVTRA</sequence>
<reference evidence="1 2" key="1">
    <citation type="journal article" date="2010" name="Proc. Natl. Acad. Sci. U.S.A.">
        <title>A Nitrospira metagenome illuminates the physiology and evolution of globally important nitrite-oxidizing bacteria.</title>
        <authorList>
            <person name="Lucker S."/>
            <person name="Wagner M."/>
            <person name="Maixner F."/>
            <person name="Pelletier E."/>
            <person name="Koch H."/>
            <person name="Vacherie B."/>
            <person name="Rattei T."/>
            <person name="Sinninghe Damste J."/>
            <person name="Spieck E."/>
            <person name="Le Paslier D."/>
            <person name="Daims H."/>
        </authorList>
    </citation>
    <scope>NUCLEOTIDE SEQUENCE [LARGE SCALE GENOMIC DNA]</scope>
</reference>
<accession>D8PHN4</accession>
<protein>
    <submittedName>
        <fullName evidence="1">Uncharacterized protein</fullName>
    </submittedName>
</protein>
<dbReference type="KEGG" id="nde:NIDE3075"/>
<evidence type="ECO:0000313" key="2">
    <source>
        <dbReference type="Proteomes" id="UP000001660"/>
    </source>
</evidence>
<proteinExistence type="predicted"/>
<organism evidence="1 2">
    <name type="scientific">Nitrospira defluvii</name>
    <dbReference type="NCBI Taxonomy" id="330214"/>
    <lineage>
        <taxon>Bacteria</taxon>
        <taxon>Pseudomonadati</taxon>
        <taxon>Nitrospirota</taxon>
        <taxon>Nitrospiria</taxon>
        <taxon>Nitrospirales</taxon>
        <taxon>Nitrospiraceae</taxon>
        <taxon>Nitrospira</taxon>
    </lineage>
</organism>
<dbReference type="HOGENOM" id="CLU_2859380_0_0_0"/>
<dbReference type="AlphaFoldDB" id="D8PHN4"/>